<dbReference type="EC" id="2.3.2.15" evidence="1"/>
<dbReference type="Gene3D" id="3.90.70.30">
    <property type="entry name" value="Phytochelatin synthase, N-terminal domain"/>
    <property type="match status" value="1"/>
</dbReference>
<proteinExistence type="predicted"/>
<dbReference type="InterPro" id="IPR038156">
    <property type="entry name" value="PCS_N_sf"/>
</dbReference>
<keyword evidence="4" id="KW-0479">Metal-binding</keyword>
<evidence type="ECO:0000256" key="3">
    <source>
        <dbReference type="ARBA" id="ARBA00022679"/>
    </source>
</evidence>
<gene>
    <name evidence="6" type="ORF">Ae201684_000590</name>
</gene>
<dbReference type="GO" id="GO:0010273">
    <property type="term" value="P:detoxification of copper ion"/>
    <property type="evidence" value="ECO:0007669"/>
    <property type="project" value="TreeGrafter"/>
</dbReference>
<name>A0A6G0XWB4_9STRA</name>
<dbReference type="GO" id="GO:0016756">
    <property type="term" value="F:glutathione gamma-glutamylcysteinyltransferase activity"/>
    <property type="evidence" value="ECO:0007669"/>
    <property type="project" value="UniProtKB-EC"/>
</dbReference>
<dbReference type="InterPro" id="IPR038765">
    <property type="entry name" value="Papain-like_cys_pep_sf"/>
</dbReference>
<accession>A0A6G0XWB4</accession>
<comment type="caution">
    <text evidence="6">The sequence shown here is derived from an EMBL/GenBank/DDBJ whole genome shotgun (WGS) entry which is preliminary data.</text>
</comment>
<dbReference type="Pfam" id="PF05023">
    <property type="entry name" value="Phytochelatin"/>
    <property type="match status" value="1"/>
</dbReference>
<protein>
    <recommendedName>
        <fullName evidence="1">glutathione gamma-glutamylcysteinyltransferase</fullName>
        <ecNumber evidence="1">2.3.2.15</ecNumber>
    </recommendedName>
</protein>
<dbReference type="InterPro" id="IPR040409">
    <property type="entry name" value="PCS-like"/>
</dbReference>
<dbReference type="VEuPathDB" id="FungiDB:AeMF1_004124"/>
<evidence type="ECO:0000259" key="5">
    <source>
        <dbReference type="PROSITE" id="PS51443"/>
    </source>
</evidence>
<keyword evidence="7" id="KW-1185">Reference proteome</keyword>
<dbReference type="Proteomes" id="UP000481153">
    <property type="component" value="Unassembled WGS sequence"/>
</dbReference>
<reference evidence="6 7" key="1">
    <citation type="submission" date="2019-07" db="EMBL/GenBank/DDBJ databases">
        <title>Genomics analysis of Aphanomyces spp. identifies a new class of oomycete effector associated with host adaptation.</title>
        <authorList>
            <person name="Gaulin E."/>
        </authorList>
    </citation>
    <scope>NUCLEOTIDE SEQUENCE [LARGE SCALE GENOMIC DNA]</scope>
    <source>
        <strain evidence="6 7">ATCC 201684</strain>
    </source>
</reference>
<dbReference type="GO" id="GO:0098849">
    <property type="term" value="P:cellular detoxification of cadmium ion"/>
    <property type="evidence" value="ECO:0007669"/>
    <property type="project" value="TreeGrafter"/>
</dbReference>
<organism evidence="6 7">
    <name type="scientific">Aphanomyces euteiches</name>
    <dbReference type="NCBI Taxonomy" id="100861"/>
    <lineage>
        <taxon>Eukaryota</taxon>
        <taxon>Sar</taxon>
        <taxon>Stramenopiles</taxon>
        <taxon>Oomycota</taxon>
        <taxon>Saprolegniomycetes</taxon>
        <taxon>Saprolegniales</taxon>
        <taxon>Verrucalvaceae</taxon>
        <taxon>Aphanomyces</taxon>
    </lineage>
</organism>
<evidence type="ECO:0000256" key="4">
    <source>
        <dbReference type="ARBA" id="ARBA00022723"/>
    </source>
</evidence>
<dbReference type="GO" id="GO:0046872">
    <property type="term" value="F:metal ion binding"/>
    <property type="evidence" value="ECO:0007669"/>
    <property type="project" value="UniProtKB-KW"/>
</dbReference>
<dbReference type="AlphaFoldDB" id="A0A6G0XWB4"/>
<dbReference type="GO" id="GO:0046938">
    <property type="term" value="P:phytochelatin biosynthetic process"/>
    <property type="evidence" value="ECO:0007669"/>
    <property type="project" value="InterPro"/>
</dbReference>
<dbReference type="EMBL" id="VJMJ01000003">
    <property type="protein sequence ID" value="KAF0745009.1"/>
    <property type="molecule type" value="Genomic_DNA"/>
</dbReference>
<evidence type="ECO:0000313" key="6">
    <source>
        <dbReference type="EMBL" id="KAF0745009.1"/>
    </source>
</evidence>
<dbReference type="PROSITE" id="PS51443">
    <property type="entry name" value="PCS"/>
    <property type="match status" value="1"/>
</dbReference>
<dbReference type="PANTHER" id="PTHR33447">
    <property type="entry name" value="GLUTATHIONE GAMMA-GLUTAMYLCYSTEINYLTRANSFERASE"/>
    <property type="match status" value="1"/>
</dbReference>
<keyword evidence="2" id="KW-0104">Cadmium</keyword>
<evidence type="ECO:0000256" key="2">
    <source>
        <dbReference type="ARBA" id="ARBA00022539"/>
    </source>
</evidence>
<evidence type="ECO:0000256" key="1">
    <source>
        <dbReference type="ARBA" id="ARBA00012468"/>
    </source>
</evidence>
<dbReference type="FunFam" id="3.90.70.30:FF:000001">
    <property type="entry name" value="Glutathione gamma-glutamylcysteinyltransferase 1"/>
    <property type="match status" value="1"/>
</dbReference>
<sequence length="241" mass="26416">MPKSFHQRPLPPTCVAFSSPEGRQLFQEAIVDGHMAIYFPLAEQFTTQTEPSFCGLATLAMSLNALRVDPCRQWKSAWRWYSDDMLDCCTSVDTVKQKGLSFDEFIALARCEGLAAVETRATPAISLDSFRATVRASCATSTEVLAINYSRKTLGQTGDGHFSPIGGYHAASDMVLVMDVARFKYPPHWVSLPLLFQAMQMIDTSSGLPRGFISLRVEASPQGNPDCCCSSVDQPCLVTAN</sequence>
<dbReference type="SUPFAM" id="SSF54001">
    <property type="entry name" value="Cysteine proteinases"/>
    <property type="match status" value="1"/>
</dbReference>
<dbReference type="InterPro" id="IPR007719">
    <property type="entry name" value="PCS_N"/>
</dbReference>
<feature type="domain" description="Peptidase C83" evidence="5">
    <location>
        <begin position="1"/>
        <end position="220"/>
    </location>
</feature>
<dbReference type="PANTHER" id="PTHR33447:SF2">
    <property type="entry name" value="GLUTATHIONE GAMMA-GLUTAMYLCYSTEINYLTRANSFERASE"/>
    <property type="match status" value="1"/>
</dbReference>
<keyword evidence="3" id="KW-0808">Transferase</keyword>
<evidence type="ECO:0000313" key="7">
    <source>
        <dbReference type="Proteomes" id="UP000481153"/>
    </source>
</evidence>